<accession>C5BSR3</accession>
<name>C5BSR3_TERTT</name>
<dbReference type="RefSeq" id="WP_015819966.1">
    <property type="nucleotide sequence ID" value="NC_012997.1"/>
</dbReference>
<dbReference type="OrthoDB" id="5881728at2"/>
<dbReference type="eggNOG" id="ENOG50331RC">
    <property type="taxonomic scope" value="Bacteria"/>
</dbReference>
<sequence length="182" mass="20939">MNIYAVRQDNYKYRDIDLHIDDVIDAFPERYTLHECMKFSEFNIATADFWPLMKTEFLPGDEHSNAIPDISPWVDATLLLSPKAFRFLGDLMKPLGEFFPLVVEGEAYQIFNCLTLVNTLEAQSEIGEIIVLDEGSIGESLLFKSQFQSCLDTYCTDRFKQAVEEFELHGVVFDRRLASTCQ</sequence>
<organism evidence="1 2">
    <name type="scientific">Teredinibacter turnerae (strain ATCC 39867 / T7901)</name>
    <dbReference type="NCBI Taxonomy" id="377629"/>
    <lineage>
        <taxon>Bacteria</taxon>
        <taxon>Pseudomonadati</taxon>
        <taxon>Pseudomonadota</taxon>
        <taxon>Gammaproteobacteria</taxon>
        <taxon>Cellvibrionales</taxon>
        <taxon>Cellvibrionaceae</taxon>
        <taxon>Teredinibacter</taxon>
    </lineage>
</organism>
<proteinExistence type="predicted"/>
<dbReference type="Proteomes" id="UP000009080">
    <property type="component" value="Chromosome"/>
</dbReference>
<reference evidence="1 2" key="1">
    <citation type="journal article" date="2009" name="PLoS ONE">
        <title>The complete genome of Teredinibacter turnerae T7901: an intracellular endosymbiont of marine wood-boring bivalves (shipworms).</title>
        <authorList>
            <person name="Yang J.C."/>
            <person name="Madupu R."/>
            <person name="Durkin A.S."/>
            <person name="Ekborg N.A."/>
            <person name="Pedamallu C.S."/>
            <person name="Hostetler J.B."/>
            <person name="Radune D."/>
            <person name="Toms B.S."/>
            <person name="Henrissat B."/>
            <person name="Coutinho P.M."/>
            <person name="Schwarz S."/>
            <person name="Field L."/>
            <person name="Trindade-Silva A.E."/>
            <person name="Soares C.A.G."/>
            <person name="Elshahawi S."/>
            <person name="Hanora A."/>
            <person name="Schmidt E.W."/>
            <person name="Haygood M.G."/>
            <person name="Posfai J."/>
            <person name="Benner J."/>
            <person name="Madinger C."/>
            <person name="Nove J."/>
            <person name="Anton B."/>
            <person name="Chaudhary K."/>
            <person name="Foster J."/>
            <person name="Holman A."/>
            <person name="Kumar S."/>
            <person name="Lessard P.A."/>
            <person name="Luyten Y.A."/>
            <person name="Slatko B."/>
            <person name="Wood N."/>
            <person name="Wu B."/>
            <person name="Teplitski M."/>
            <person name="Mougous J.D."/>
            <person name="Ward N."/>
            <person name="Eisen J.A."/>
            <person name="Badger J.H."/>
            <person name="Distel D.L."/>
        </authorList>
    </citation>
    <scope>NUCLEOTIDE SEQUENCE [LARGE SCALE GENOMIC DNA]</scope>
    <source>
        <strain evidence="2">ATCC 39867 / T7901</strain>
    </source>
</reference>
<keyword evidence="2" id="KW-1185">Reference proteome</keyword>
<dbReference type="AlphaFoldDB" id="C5BSR3"/>
<dbReference type="EMBL" id="CP001614">
    <property type="protein sequence ID" value="ACR13851.1"/>
    <property type="molecule type" value="Genomic_DNA"/>
</dbReference>
<gene>
    <name evidence="1" type="ordered locus">TERTU_1468</name>
</gene>
<protein>
    <submittedName>
        <fullName evidence="1">Response regulator receiver domain protein</fullName>
    </submittedName>
</protein>
<dbReference type="HOGENOM" id="CLU_120470_0_0_6"/>
<evidence type="ECO:0000313" key="2">
    <source>
        <dbReference type="Proteomes" id="UP000009080"/>
    </source>
</evidence>
<dbReference type="KEGG" id="ttu:TERTU_1468"/>
<evidence type="ECO:0000313" key="1">
    <source>
        <dbReference type="EMBL" id="ACR13851.1"/>
    </source>
</evidence>